<feature type="domain" description="SHSP" evidence="3">
    <location>
        <begin position="18"/>
        <end position="133"/>
    </location>
</feature>
<name>A0A2T4U7L2_9BACI</name>
<sequence>MSFPTLFEGSQLDDLFDFSFKNTFPKVDVKEKNNHYEIKADLPGFDKDQVIVEYEDGYLTIKGEQEHSSETKDENEHFVRKERTYGSFQRSFYVGEIDDNDIKGKFKNGLLTLEVPKSKEDEHQQHGKRISLD</sequence>
<dbReference type="AlphaFoldDB" id="A0A2T4U7L2"/>
<dbReference type="Gene3D" id="2.60.40.790">
    <property type="match status" value="1"/>
</dbReference>
<dbReference type="InterPro" id="IPR031107">
    <property type="entry name" value="Small_HSP"/>
</dbReference>
<accession>A0A2T4U7L2</accession>
<evidence type="ECO:0000259" key="3">
    <source>
        <dbReference type="PROSITE" id="PS01031"/>
    </source>
</evidence>
<dbReference type="OrthoDB" id="9811615at2"/>
<evidence type="ECO:0000256" key="2">
    <source>
        <dbReference type="RuleBase" id="RU003616"/>
    </source>
</evidence>
<reference evidence="4 5" key="1">
    <citation type="submission" date="2018-03" db="EMBL/GenBank/DDBJ databases">
        <title>Alkalicoccus saliphilus sp. nov., isolated from a mineral pool.</title>
        <authorList>
            <person name="Zhao B."/>
        </authorList>
    </citation>
    <scope>NUCLEOTIDE SEQUENCE [LARGE SCALE GENOMIC DNA]</scope>
    <source>
        <strain evidence="4 5">6AG</strain>
    </source>
</reference>
<evidence type="ECO:0000256" key="1">
    <source>
        <dbReference type="PROSITE-ProRule" id="PRU00285"/>
    </source>
</evidence>
<comment type="caution">
    <text evidence="4">The sequence shown here is derived from an EMBL/GenBank/DDBJ whole genome shotgun (WGS) entry which is preliminary data.</text>
</comment>
<dbReference type="Pfam" id="PF00011">
    <property type="entry name" value="HSP20"/>
    <property type="match status" value="1"/>
</dbReference>
<comment type="similarity">
    <text evidence="1 2">Belongs to the small heat shock protein (HSP20) family.</text>
</comment>
<proteinExistence type="inferred from homology"/>
<evidence type="ECO:0000313" key="5">
    <source>
        <dbReference type="Proteomes" id="UP000240509"/>
    </source>
</evidence>
<dbReference type="PROSITE" id="PS01031">
    <property type="entry name" value="SHSP"/>
    <property type="match status" value="1"/>
</dbReference>
<protein>
    <submittedName>
        <fullName evidence="4">Hsp20/alpha crystallin family protein</fullName>
    </submittedName>
</protein>
<dbReference type="CDD" id="cd06471">
    <property type="entry name" value="ACD_LpsHSP_like"/>
    <property type="match status" value="1"/>
</dbReference>
<dbReference type="InterPro" id="IPR002068">
    <property type="entry name" value="A-crystallin/Hsp20_dom"/>
</dbReference>
<dbReference type="InterPro" id="IPR008978">
    <property type="entry name" value="HSP20-like_chaperone"/>
</dbReference>
<dbReference type="SUPFAM" id="SSF49764">
    <property type="entry name" value="HSP20-like chaperones"/>
    <property type="match status" value="1"/>
</dbReference>
<evidence type="ECO:0000313" key="4">
    <source>
        <dbReference type="EMBL" id="PTL39362.1"/>
    </source>
</evidence>
<keyword evidence="5" id="KW-1185">Reference proteome</keyword>
<dbReference type="EMBL" id="PZJJ01000008">
    <property type="protein sequence ID" value="PTL39362.1"/>
    <property type="molecule type" value="Genomic_DNA"/>
</dbReference>
<dbReference type="Proteomes" id="UP000240509">
    <property type="component" value="Unassembled WGS sequence"/>
</dbReference>
<dbReference type="PANTHER" id="PTHR11527">
    <property type="entry name" value="HEAT-SHOCK PROTEIN 20 FAMILY MEMBER"/>
    <property type="match status" value="1"/>
</dbReference>
<gene>
    <name evidence="4" type="ORF">C6Y45_06650</name>
</gene>
<organism evidence="4 5">
    <name type="scientific">Alkalicoccus saliphilus</name>
    <dbReference type="NCBI Taxonomy" id="200989"/>
    <lineage>
        <taxon>Bacteria</taxon>
        <taxon>Bacillati</taxon>
        <taxon>Bacillota</taxon>
        <taxon>Bacilli</taxon>
        <taxon>Bacillales</taxon>
        <taxon>Bacillaceae</taxon>
        <taxon>Alkalicoccus</taxon>
    </lineage>
</organism>